<evidence type="ECO:0000256" key="4">
    <source>
        <dbReference type="ARBA" id="ARBA00022982"/>
    </source>
</evidence>
<evidence type="ECO:0000256" key="1">
    <source>
        <dbReference type="ARBA" id="ARBA00001927"/>
    </source>
</evidence>
<dbReference type="AlphaFoldDB" id="A0A1I0L1F6"/>
<keyword evidence="3 8" id="KW-0479">Metal-binding</keyword>
<dbReference type="STRING" id="568860.SAMN05421811_11176"/>
<evidence type="ECO:0000256" key="2">
    <source>
        <dbReference type="ARBA" id="ARBA00022448"/>
    </source>
</evidence>
<dbReference type="GO" id="GO:0009055">
    <property type="term" value="F:electron transfer activity"/>
    <property type="evidence" value="ECO:0007669"/>
    <property type="project" value="UniProtKB-UniRule"/>
</dbReference>
<comment type="function">
    <text evidence="8">Ferredoxins are iron-sulfur proteins that transfer electrons in a wide variety of metabolic reactions.</text>
</comment>
<dbReference type="OrthoDB" id="14703at2"/>
<dbReference type="GO" id="GO:0051538">
    <property type="term" value="F:3 iron, 4 sulfur cluster binding"/>
    <property type="evidence" value="ECO:0007669"/>
    <property type="project" value="UniProtKB-KW"/>
</dbReference>
<keyword evidence="4 8" id="KW-0249">Electron transport</keyword>
<keyword evidence="6 8" id="KW-0411">Iron-sulfur</keyword>
<evidence type="ECO:0000256" key="7">
    <source>
        <dbReference type="ARBA" id="ARBA00023291"/>
    </source>
</evidence>
<dbReference type="RefSeq" id="WP_091087942.1">
    <property type="nucleotide sequence ID" value="NZ_FOHX01000011.1"/>
</dbReference>
<dbReference type="Proteomes" id="UP000199361">
    <property type="component" value="Unassembled WGS sequence"/>
</dbReference>
<organism evidence="9 10">
    <name type="scientific">Nonomuraea wenchangensis</name>
    <dbReference type="NCBI Taxonomy" id="568860"/>
    <lineage>
        <taxon>Bacteria</taxon>
        <taxon>Bacillati</taxon>
        <taxon>Actinomycetota</taxon>
        <taxon>Actinomycetes</taxon>
        <taxon>Streptosporangiales</taxon>
        <taxon>Streptosporangiaceae</taxon>
        <taxon>Nonomuraea</taxon>
    </lineage>
</organism>
<evidence type="ECO:0000313" key="9">
    <source>
        <dbReference type="EMBL" id="SEU32799.1"/>
    </source>
</evidence>
<dbReference type="EMBL" id="FOHX01000011">
    <property type="protein sequence ID" value="SEU32799.1"/>
    <property type="molecule type" value="Genomic_DNA"/>
</dbReference>
<evidence type="ECO:0000256" key="8">
    <source>
        <dbReference type="RuleBase" id="RU368020"/>
    </source>
</evidence>
<keyword evidence="7" id="KW-0003">3Fe-4S</keyword>
<dbReference type="PRINTS" id="PR00352">
    <property type="entry name" value="3FE4SFRDOXIN"/>
</dbReference>
<proteinExistence type="predicted"/>
<evidence type="ECO:0000256" key="6">
    <source>
        <dbReference type="ARBA" id="ARBA00023014"/>
    </source>
</evidence>
<dbReference type="SUPFAM" id="SSF54862">
    <property type="entry name" value="4Fe-4S ferredoxins"/>
    <property type="match status" value="1"/>
</dbReference>
<dbReference type="PANTHER" id="PTHR36923:SF3">
    <property type="entry name" value="FERREDOXIN"/>
    <property type="match status" value="1"/>
</dbReference>
<dbReference type="InterPro" id="IPR001080">
    <property type="entry name" value="3Fe4S_ferredoxin"/>
</dbReference>
<dbReference type="InterPro" id="IPR051269">
    <property type="entry name" value="Fe-S_cluster_ET"/>
</dbReference>
<name>A0A1I0L1F6_9ACTN</name>
<protein>
    <recommendedName>
        <fullName evidence="8">Ferredoxin</fullName>
    </recommendedName>
</protein>
<reference evidence="9 10" key="1">
    <citation type="submission" date="2016-10" db="EMBL/GenBank/DDBJ databases">
        <authorList>
            <person name="de Groot N.N."/>
        </authorList>
    </citation>
    <scope>NUCLEOTIDE SEQUENCE [LARGE SCALE GENOMIC DNA]</scope>
    <source>
        <strain evidence="9 10">CGMCC 4.5598</strain>
    </source>
</reference>
<comment type="cofactor">
    <cofactor evidence="1">
        <name>[3Fe-4S] cluster</name>
        <dbReference type="ChEBI" id="CHEBI:21137"/>
    </cofactor>
</comment>
<accession>A0A1I0L1F6</accession>
<dbReference type="GO" id="GO:0005506">
    <property type="term" value="F:iron ion binding"/>
    <property type="evidence" value="ECO:0007669"/>
    <property type="project" value="UniProtKB-UniRule"/>
</dbReference>
<keyword evidence="5 8" id="KW-0408">Iron</keyword>
<evidence type="ECO:0000256" key="5">
    <source>
        <dbReference type="ARBA" id="ARBA00023004"/>
    </source>
</evidence>
<gene>
    <name evidence="9" type="ORF">SAMN05421811_11176</name>
</gene>
<sequence>MTRKVVVDNTLCRNYGICAGIQPEIFVIPPGSPFPVIGREIVEDDDLEEVREAARSCPAQAITIVES</sequence>
<dbReference type="Gene3D" id="3.30.70.20">
    <property type="match status" value="1"/>
</dbReference>
<evidence type="ECO:0000313" key="10">
    <source>
        <dbReference type="Proteomes" id="UP000199361"/>
    </source>
</evidence>
<dbReference type="PANTHER" id="PTHR36923">
    <property type="entry name" value="FERREDOXIN"/>
    <property type="match status" value="1"/>
</dbReference>
<evidence type="ECO:0000256" key="3">
    <source>
        <dbReference type="ARBA" id="ARBA00022723"/>
    </source>
</evidence>
<keyword evidence="10" id="KW-1185">Reference proteome</keyword>
<keyword evidence="2 8" id="KW-0813">Transport</keyword>
<dbReference type="Pfam" id="PF13459">
    <property type="entry name" value="Fer4_15"/>
    <property type="match status" value="1"/>
</dbReference>